<sequence>LSRSQSWGKVRSPSPACGLRSDPLVTLSTLSSAPLTEDEIWIPVDRTSLPVLAGDVCVKVIVRHHMLTKGLVRVKPNFEATTLPSPNSYVPAGAPSVLDSRSVRTHSSKDGSRQSGNHTANSSTSSSPRTVPRVNTASPKTSKDSSNVVDAWALRARVQNPTKRPDHLEVPNARTVNHSVSDNHPRTLDKAQPTSKSSVSLSSTGNPTQSAPPVKFAMLAFLYLEAHLCG</sequence>
<dbReference type="WBParaSite" id="ECPE_0001205801-mRNA-1">
    <property type="protein sequence ID" value="ECPE_0001205801-mRNA-1"/>
    <property type="gene ID" value="ECPE_0001205801"/>
</dbReference>
<protein>
    <submittedName>
        <fullName evidence="2">SPATA6 domain-containing protein</fullName>
    </submittedName>
</protein>
<feature type="compositionally biased region" description="Polar residues" evidence="1">
    <location>
        <begin position="135"/>
        <end position="148"/>
    </location>
</feature>
<reference evidence="2" key="1">
    <citation type="submission" date="2016-06" db="UniProtKB">
        <authorList>
            <consortium name="WormBaseParasite"/>
        </authorList>
    </citation>
    <scope>IDENTIFICATION</scope>
</reference>
<feature type="region of interest" description="Disordered" evidence="1">
    <location>
        <begin position="80"/>
        <end position="212"/>
    </location>
</feature>
<evidence type="ECO:0000313" key="2">
    <source>
        <dbReference type="WBParaSite" id="ECPE_0001205801-mRNA-1"/>
    </source>
</evidence>
<proteinExistence type="predicted"/>
<dbReference type="AlphaFoldDB" id="A0A183AYI8"/>
<accession>A0A183AYI8</accession>
<evidence type="ECO:0000256" key="1">
    <source>
        <dbReference type="SAM" id="MobiDB-lite"/>
    </source>
</evidence>
<feature type="compositionally biased region" description="Low complexity" evidence="1">
    <location>
        <begin position="122"/>
        <end position="134"/>
    </location>
</feature>
<organism evidence="2">
    <name type="scientific">Echinostoma caproni</name>
    <dbReference type="NCBI Taxonomy" id="27848"/>
    <lineage>
        <taxon>Eukaryota</taxon>
        <taxon>Metazoa</taxon>
        <taxon>Spiralia</taxon>
        <taxon>Lophotrochozoa</taxon>
        <taxon>Platyhelminthes</taxon>
        <taxon>Trematoda</taxon>
        <taxon>Digenea</taxon>
        <taxon>Plagiorchiida</taxon>
        <taxon>Echinostomata</taxon>
        <taxon>Echinostomatoidea</taxon>
        <taxon>Echinostomatidae</taxon>
        <taxon>Echinostoma</taxon>
    </lineage>
</organism>
<name>A0A183AYI8_9TREM</name>